<dbReference type="InterPro" id="IPR044066">
    <property type="entry name" value="TRIAD_supradom"/>
</dbReference>
<dbReference type="STRING" id="56857.A0A200QT56"/>
<dbReference type="GO" id="GO:0016567">
    <property type="term" value="P:protein ubiquitination"/>
    <property type="evidence" value="ECO:0007669"/>
    <property type="project" value="InterPro"/>
</dbReference>
<comment type="catalytic activity">
    <reaction evidence="1">
        <text>[E2 ubiquitin-conjugating enzyme]-S-ubiquitinyl-L-cysteine + [acceptor protein]-L-lysine = [E2 ubiquitin-conjugating enzyme]-L-cysteine + [acceptor protein]-N(6)-ubiquitinyl-L-lysine.</text>
        <dbReference type="EC" id="2.3.2.31"/>
    </reaction>
</comment>
<reference evidence="11 12" key="1">
    <citation type="journal article" date="2017" name="Mol. Plant">
        <title>The Genome of Medicinal Plant Macleaya cordata Provides New Insights into Benzylisoquinoline Alkaloids Metabolism.</title>
        <authorList>
            <person name="Liu X."/>
            <person name="Liu Y."/>
            <person name="Huang P."/>
            <person name="Ma Y."/>
            <person name="Qing Z."/>
            <person name="Tang Q."/>
            <person name="Cao H."/>
            <person name="Cheng P."/>
            <person name="Zheng Y."/>
            <person name="Yuan Z."/>
            <person name="Zhou Y."/>
            <person name="Liu J."/>
            <person name="Tang Z."/>
            <person name="Zhuo Y."/>
            <person name="Zhang Y."/>
            <person name="Yu L."/>
            <person name="Huang J."/>
            <person name="Yang P."/>
            <person name="Peng Q."/>
            <person name="Zhang J."/>
            <person name="Jiang W."/>
            <person name="Zhang Z."/>
            <person name="Lin K."/>
            <person name="Ro D.K."/>
            <person name="Chen X."/>
            <person name="Xiong X."/>
            <person name="Shang Y."/>
            <person name="Huang S."/>
            <person name="Zeng J."/>
        </authorList>
    </citation>
    <scope>NUCLEOTIDE SEQUENCE [LARGE SCALE GENOMIC DNA]</scope>
    <source>
        <strain evidence="12">cv. BLH2017</strain>
        <tissue evidence="11">Root</tissue>
    </source>
</reference>
<dbReference type="PANTHER" id="PTHR11685">
    <property type="entry name" value="RBR FAMILY RING FINGER AND IBR DOMAIN-CONTAINING"/>
    <property type="match status" value="1"/>
</dbReference>
<dbReference type="Pfam" id="PF01485">
    <property type="entry name" value="IBR"/>
    <property type="match status" value="1"/>
</dbReference>
<proteinExistence type="predicted"/>
<feature type="domain" description="RING-type" evidence="10">
    <location>
        <begin position="30"/>
        <end position="267"/>
    </location>
</feature>
<evidence type="ECO:0000259" key="10">
    <source>
        <dbReference type="PROSITE" id="PS51873"/>
    </source>
</evidence>
<evidence type="ECO:0000256" key="3">
    <source>
        <dbReference type="ARBA" id="ARBA00012251"/>
    </source>
</evidence>
<dbReference type="OrthoDB" id="10009520at2759"/>
<keyword evidence="6" id="KW-0677">Repeat</keyword>
<protein>
    <recommendedName>
        <fullName evidence="3">RBR-type E3 ubiquitin transferase</fullName>
        <ecNumber evidence="3">2.3.2.31</ecNumber>
    </recommendedName>
</protein>
<dbReference type="InterPro" id="IPR031127">
    <property type="entry name" value="E3_UB_ligase_RBR"/>
</dbReference>
<accession>A0A200QT56</accession>
<dbReference type="GO" id="GO:0008270">
    <property type="term" value="F:zinc ion binding"/>
    <property type="evidence" value="ECO:0007669"/>
    <property type="project" value="UniProtKB-KW"/>
</dbReference>
<keyword evidence="5" id="KW-0479">Metal-binding</keyword>
<keyword evidence="9" id="KW-0862">Zinc</keyword>
<keyword evidence="12" id="KW-1185">Reference proteome</keyword>
<dbReference type="SUPFAM" id="SSF57850">
    <property type="entry name" value="RING/U-box"/>
    <property type="match status" value="3"/>
</dbReference>
<keyword evidence="4" id="KW-0808">Transferase</keyword>
<evidence type="ECO:0000256" key="6">
    <source>
        <dbReference type="ARBA" id="ARBA00022737"/>
    </source>
</evidence>
<dbReference type="InterPro" id="IPR013083">
    <property type="entry name" value="Znf_RING/FYVE/PHD"/>
</dbReference>
<comment type="cofactor">
    <cofactor evidence="2">
        <name>Zn(2+)</name>
        <dbReference type="ChEBI" id="CHEBI:29105"/>
    </cofactor>
</comment>
<dbReference type="AlphaFoldDB" id="A0A200QT56"/>
<evidence type="ECO:0000256" key="8">
    <source>
        <dbReference type="ARBA" id="ARBA00022786"/>
    </source>
</evidence>
<keyword evidence="7" id="KW-0863">Zinc-finger</keyword>
<dbReference type="Proteomes" id="UP000195402">
    <property type="component" value="Unassembled WGS sequence"/>
</dbReference>
<evidence type="ECO:0000256" key="7">
    <source>
        <dbReference type="ARBA" id="ARBA00022771"/>
    </source>
</evidence>
<dbReference type="Gene3D" id="3.30.40.10">
    <property type="entry name" value="Zinc/RING finger domain, C3HC4 (zinc finger)"/>
    <property type="match status" value="1"/>
</dbReference>
<evidence type="ECO:0000256" key="1">
    <source>
        <dbReference type="ARBA" id="ARBA00001798"/>
    </source>
</evidence>
<dbReference type="InterPro" id="IPR002867">
    <property type="entry name" value="IBR_dom"/>
</dbReference>
<dbReference type="EC" id="2.3.2.31" evidence="3"/>
<evidence type="ECO:0000313" key="11">
    <source>
        <dbReference type="EMBL" id="OVA13644.1"/>
    </source>
</evidence>
<organism evidence="11 12">
    <name type="scientific">Macleaya cordata</name>
    <name type="common">Five-seeded plume-poppy</name>
    <name type="synonym">Bocconia cordata</name>
    <dbReference type="NCBI Taxonomy" id="56857"/>
    <lineage>
        <taxon>Eukaryota</taxon>
        <taxon>Viridiplantae</taxon>
        <taxon>Streptophyta</taxon>
        <taxon>Embryophyta</taxon>
        <taxon>Tracheophyta</taxon>
        <taxon>Spermatophyta</taxon>
        <taxon>Magnoliopsida</taxon>
        <taxon>Ranunculales</taxon>
        <taxon>Papaveraceae</taxon>
        <taxon>Papaveroideae</taxon>
        <taxon>Macleaya</taxon>
    </lineage>
</organism>
<dbReference type="InParanoid" id="A0A200QT56"/>
<gene>
    <name evidence="11" type="ORF">BVC80_373g49</name>
</gene>
<dbReference type="OMA" id="QEEMIIN"/>
<comment type="caution">
    <text evidence="11">The sequence shown here is derived from an EMBL/GenBank/DDBJ whole genome shotgun (WGS) entry which is preliminary data.</text>
</comment>
<name>A0A200QT56_MACCD</name>
<evidence type="ECO:0000256" key="2">
    <source>
        <dbReference type="ARBA" id="ARBA00001947"/>
    </source>
</evidence>
<dbReference type="GO" id="GO:0061630">
    <property type="term" value="F:ubiquitin protein ligase activity"/>
    <property type="evidence" value="ECO:0007669"/>
    <property type="project" value="UniProtKB-EC"/>
</dbReference>
<evidence type="ECO:0000256" key="5">
    <source>
        <dbReference type="ARBA" id="ARBA00022723"/>
    </source>
</evidence>
<keyword evidence="8" id="KW-0833">Ubl conjugation pathway</keyword>
<dbReference type="PROSITE" id="PS51873">
    <property type="entry name" value="TRIAD"/>
    <property type="match status" value="1"/>
</dbReference>
<evidence type="ECO:0000313" key="12">
    <source>
        <dbReference type="Proteomes" id="UP000195402"/>
    </source>
</evidence>
<sequence>MDHLSSSGYNVDDQEEMIINSSSSCSTSSFFFTCEICIEPIPLNQEFKNYNNNPHHRHYHHHHFCSGCIAKYIEVKVEDYSNATEVIIKCPSINCDMVLDPLSCRSILPQRVFDRWCAVLCESAVLNLALPEGFSSSAPAGSHNRRRRRRRVYCPFPDCSELILNECGDDIGVTRTECPNCKKLFCFPCQIPWGTSHQCNSSNNSEMMMMSEEEINIRDRNDILLLEMVKPNRWARCPTCNHCIERTYGCAIITCRVDSEIWGQPNS</sequence>
<dbReference type="EMBL" id="MVGT01001103">
    <property type="protein sequence ID" value="OVA13644.1"/>
    <property type="molecule type" value="Genomic_DNA"/>
</dbReference>
<evidence type="ECO:0000256" key="4">
    <source>
        <dbReference type="ARBA" id="ARBA00022679"/>
    </source>
</evidence>
<evidence type="ECO:0000256" key="9">
    <source>
        <dbReference type="ARBA" id="ARBA00022833"/>
    </source>
</evidence>